<evidence type="ECO:0000313" key="5">
    <source>
        <dbReference type="EMBL" id="OPX43156.1"/>
    </source>
</evidence>
<dbReference type="InterPro" id="IPR036069">
    <property type="entry name" value="DUF34/NIF3_sf"/>
</dbReference>
<dbReference type="EMBL" id="MZGX01000020">
    <property type="protein sequence ID" value="OPX43156.1"/>
    <property type="molecule type" value="Genomic_DNA"/>
</dbReference>
<feature type="binding site" evidence="4">
    <location>
        <position position="64"/>
    </location>
    <ligand>
        <name>a divalent metal cation</name>
        <dbReference type="ChEBI" id="CHEBI:60240"/>
        <label>2</label>
    </ligand>
</feature>
<feature type="binding site" evidence="4">
    <location>
        <position position="227"/>
    </location>
    <ligand>
        <name>a divalent metal cation</name>
        <dbReference type="ChEBI" id="CHEBI:60240"/>
        <label>1</label>
    </ligand>
</feature>
<proteinExistence type="inferred from homology"/>
<keyword evidence="5" id="KW-0378">Hydrolase</keyword>
<evidence type="ECO:0000256" key="3">
    <source>
        <dbReference type="ARBA" id="ARBA00022723"/>
    </source>
</evidence>
<organism evidence="5 6">
    <name type="scientific">Ruminiclostridium hungatei</name>
    <name type="common">Clostridium hungatei</name>
    <dbReference type="NCBI Taxonomy" id="48256"/>
    <lineage>
        <taxon>Bacteria</taxon>
        <taxon>Bacillati</taxon>
        <taxon>Bacillota</taxon>
        <taxon>Clostridia</taxon>
        <taxon>Eubacteriales</taxon>
        <taxon>Oscillospiraceae</taxon>
        <taxon>Ruminiclostridium</taxon>
    </lineage>
</organism>
<evidence type="ECO:0000313" key="6">
    <source>
        <dbReference type="Proteomes" id="UP000191554"/>
    </source>
</evidence>
<dbReference type="GO" id="GO:0016787">
    <property type="term" value="F:hydrolase activity"/>
    <property type="evidence" value="ECO:0007669"/>
    <property type="project" value="UniProtKB-KW"/>
</dbReference>
<dbReference type="Pfam" id="PF01784">
    <property type="entry name" value="DUF34_NIF3"/>
    <property type="match status" value="1"/>
</dbReference>
<dbReference type="OrthoDB" id="9792792at2"/>
<feature type="binding site" evidence="4">
    <location>
        <position position="65"/>
    </location>
    <ligand>
        <name>a divalent metal cation</name>
        <dbReference type="ChEBI" id="CHEBI:60240"/>
        <label>1</label>
    </ligand>
</feature>
<gene>
    <name evidence="5" type="ORF">CLHUN_29060</name>
</gene>
<dbReference type="InterPro" id="IPR002678">
    <property type="entry name" value="DUF34/NIF3"/>
</dbReference>
<dbReference type="PANTHER" id="PTHR13799">
    <property type="entry name" value="NGG1 INTERACTING FACTOR 3"/>
    <property type="match status" value="1"/>
</dbReference>
<dbReference type="RefSeq" id="WP_080065358.1">
    <property type="nucleotide sequence ID" value="NZ_MZGX01000020.1"/>
</dbReference>
<evidence type="ECO:0000256" key="4">
    <source>
        <dbReference type="PIRSR" id="PIRSR602678-1"/>
    </source>
</evidence>
<comment type="caution">
    <text evidence="5">The sequence shown here is derived from an EMBL/GenBank/DDBJ whole genome shotgun (WGS) entry which is preliminary data.</text>
</comment>
<keyword evidence="6" id="KW-1185">Reference proteome</keyword>
<dbReference type="GO" id="GO:0005737">
    <property type="term" value="C:cytoplasm"/>
    <property type="evidence" value="ECO:0007669"/>
    <property type="project" value="TreeGrafter"/>
</dbReference>
<dbReference type="STRING" id="48256.CLHUN_29060"/>
<name>A0A1V4SI29_RUMHU</name>
<dbReference type="SUPFAM" id="SSF102705">
    <property type="entry name" value="NIF3 (NGG1p interacting factor 3)-like"/>
    <property type="match status" value="1"/>
</dbReference>
<dbReference type="PANTHER" id="PTHR13799:SF14">
    <property type="entry name" value="GTP CYCLOHYDROLASE 1 TYPE 2 HOMOLOG"/>
    <property type="match status" value="1"/>
</dbReference>
<dbReference type="NCBIfam" id="TIGR00486">
    <property type="entry name" value="YbgI_SA1388"/>
    <property type="match status" value="1"/>
</dbReference>
<dbReference type="Gene3D" id="3.40.1390.30">
    <property type="entry name" value="NIF3 (NGG1p interacting factor 3)-like"/>
    <property type="match status" value="2"/>
</dbReference>
<feature type="binding site" evidence="4">
    <location>
        <position position="231"/>
    </location>
    <ligand>
        <name>a divalent metal cation</name>
        <dbReference type="ChEBI" id="CHEBI:60240"/>
        <label>1</label>
    </ligand>
</feature>
<protein>
    <recommendedName>
        <fullName evidence="2">GTP cyclohydrolase 1 type 2 homolog</fullName>
    </recommendedName>
</protein>
<comment type="similarity">
    <text evidence="1">Belongs to the GTP cyclohydrolase I type 2/NIF3 family.</text>
</comment>
<dbReference type="GO" id="GO:0046872">
    <property type="term" value="F:metal ion binding"/>
    <property type="evidence" value="ECO:0007669"/>
    <property type="project" value="UniProtKB-KW"/>
</dbReference>
<sequence>MKVGEILEYINELAPWGYAESWDNVGLMLGSRQSQVNRILLSMDVTSKVIKEAVDCGAELIVSHHPFFFGKLNRLDFDTMKGRQVQTLVTRNISVISAHTNLDVAEGGVNDTLAETIGLVDPEPLKPYSPSGSKVDLGLGKVGTLKHETEFSSFLASVKAGLNIGSLRIIGAQPEKVQKVGVFCGSFDVELEYLKGLGLDAVITGDIKYHTAADAREMGICILDVGHFASEHVILEELRKKLSGRFEAVEAVCSKMESDPFIFA</sequence>
<reference evidence="5 6" key="1">
    <citation type="submission" date="2017-03" db="EMBL/GenBank/DDBJ databases">
        <title>Genome sequence of Clostridium hungatei DSM 14427.</title>
        <authorList>
            <person name="Poehlein A."/>
            <person name="Daniel R."/>
        </authorList>
    </citation>
    <scope>NUCLEOTIDE SEQUENCE [LARGE SCALE GENOMIC DNA]</scope>
    <source>
        <strain evidence="5 6">DSM 14427</strain>
    </source>
</reference>
<accession>A0A1V4SI29</accession>
<keyword evidence="3 4" id="KW-0479">Metal-binding</keyword>
<feature type="binding site" evidence="4">
    <location>
        <position position="103"/>
    </location>
    <ligand>
        <name>a divalent metal cation</name>
        <dbReference type="ChEBI" id="CHEBI:60240"/>
        <label>1</label>
    </ligand>
</feature>
<evidence type="ECO:0000256" key="1">
    <source>
        <dbReference type="ARBA" id="ARBA00006964"/>
    </source>
</evidence>
<dbReference type="Proteomes" id="UP000191554">
    <property type="component" value="Unassembled WGS sequence"/>
</dbReference>
<dbReference type="FunFam" id="3.40.1390.30:FF:000001">
    <property type="entry name" value="GTP cyclohydrolase 1 type 2"/>
    <property type="match status" value="1"/>
</dbReference>
<evidence type="ECO:0000256" key="2">
    <source>
        <dbReference type="ARBA" id="ARBA00022112"/>
    </source>
</evidence>
<dbReference type="AlphaFoldDB" id="A0A1V4SI29"/>